<dbReference type="InterPro" id="IPR050553">
    <property type="entry name" value="Thioredoxin_ResA/DsbE_sf"/>
</dbReference>
<evidence type="ECO:0000313" key="6">
    <source>
        <dbReference type="EMBL" id="GAL82188.1"/>
    </source>
</evidence>
<dbReference type="CDD" id="cd02966">
    <property type="entry name" value="TlpA_like_family"/>
    <property type="match status" value="1"/>
</dbReference>
<dbReference type="AlphaFoldDB" id="A0A090X0R2"/>
<dbReference type="GO" id="GO:0030313">
    <property type="term" value="C:cell envelope"/>
    <property type="evidence" value="ECO:0007669"/>
    <property type="project" value="UniProtKB-SubCell"/>
</dbReference>
<keyword evidence="2" id="KW-0201">Cytochrome c-type biogenesis</keyword>
<dbReference type="GO" id="GO:0017004">
    <property type="term" value="P:cytochrome complex assembly"/>
    <property type="evidence" value="ECO:0007669"/>
    <property type="project" value="UniProtKB-KW"/>
</dbReference>
<dbReference type="InterPro" id="IPR013740">
    <property type="entry name" value="Redoxin"/>
</dbReference>
<protein>
    <submittedName>
        <fullName evidence="6">Putative lipoprotein/thioderoxin</fullName>
    </submittedName>
</protein>
<keyword evidence="3" id="KW-1015">Disulfide bond</keyword>
<keyword evidence="6" id="KW-0449">Lipoprotein</keyword>
<dbReference type="SUPFAM" id="SSF52833">
    <property type="entry name" value="Thioredoxin-like"/>
    <property type="match status" value="1"/>
</dbReference>
<evidence type="ECO:0000259" key="5">
    <source>
        <dbReference type="PROSITE" id="PS51352"/>
    </source>
</evidence>
<dbReference type="EMBL" id="BBNU01000022">
    <property type="protein sequence ID" value="GAL82188.1"/>
    <property type="molecule type" value="Genomic_DNA"/>
</dbReference>
<name>A0A090X0R2_9FLAO</name>
<evidence type="ECO:0000256" key="1">
    <source>
        <dbReference type="ARBA" id="ARBA00004196"/>
    </source>
</evidence>
<dbReference type="InterPro" id="IPR013766">
    <property type="entry name" value="Thioredoxin_domain"/>
</dbReference>
<dbReference type="PANTHER" id="PTHR42852">
    <property type="entry name" value="THIOL:DISULFIDE INTERCHANGE PROTEIN DSBE"/>
    <property type="match status" value="1"/>
</dbReference>
<dbReference type="InterPro" id="IPR036249">
    <property type="entry name" value="Thioredoxin-like_sf"/>
</dbReference>
<reference evidence="6 7" key="1">
    <citation type="journal article" date="2014" name="Genome Announc.">
        <title>Draft Genome Sequences of Marine Flavobacterium Algibacter lectus Strains SS8 and NR4.</title>
        <authorList>
            <person name="Takatani N."/>
            <person name="Nakanishi M."/>
            <person name="Meirelles P."/>
            <person name="Mino S."/>
            <person name="Suda W."/>
            <person name="Oshima K."/>
            <person name="Hattori M."/>
            <person name="Ohkuma M."/>
            <person name="Hosokawa M."/>
            <person name="Miyashita K."/>
            <person name="Thompson F.L."/>
            <person name="Niwa A."/>
            <person name="Sawabe T."/>
            <person name="Sawabe T."/>
        </authorList>
    </citation>
    <scope>NUCLEOTIDE SEQUENCE [LARGE SCALE GENOMIC DNA]</scope>
    <source>
        <strain evidence="7">JCM19274</strain>
    </source>
</reference>
<organism evidence="6 7">
    <name type="scientific">Algibacter lectus</name>
    <dbReference type="NCBI Taxonomy" id="221126"/>
    <lineage>
        <taxon>Bacteria</taxon>
        <taxon>Pseudomonadati</taxon>
        <taxon>Bacteroidota</taxon>
        <taxon>Flavobacteriia</taxon>
        <taxon>Flavobacteriales</taxon>
        <taxon>Flavobacteriaceae</taxon>
        <taxon>Algibacter</taxon>
    </lineage>
</organism>
<comment type="caution">
    <text evidence="6">The sequence shown here is derived from an EMBL/GenBank/DDBJ whole genome shotgun (WGS) entry which is preliminary data.</text>
</comment>
<dbReference type="Pfam" id="PF08534">
    <property type="entry name" value="Redoxin"/>
    <property type="match status" value="1"/>
</dbReference>
<dbReference type="GO" id="GO:0016491">
    <property type="term" value="F:oxidoreductase activity"/>
    <property type="evidence" value="ECO:0007669"/>
    <property type="project" value="InterPro"/>
</dbReference>
<proteinExistence type="predicted"/>
<feature type="domain" description="Thioredoxin" evidence="5">
    <location>
        <begin position="1"/>
        <end position="75"/>
    </location>
</feature>
<keyword evidence="4" id="KW-0676">Redox-active center</keyword>
<gene>
    <name evidence="6" type="ORF">JCM19274_86</name>
</gene>
<dbReference type="Proteomes" id="UP000029643">
    <property type="component" value="Unassembled WGS sequence"/>
</dbReference>
<dbReference type="Gene3D" id="3.40.30.10">
    <property type="entry name" value="Glutaredoxin"/>
    <property type="match status" value="1"/>
</dbReference>
<comment type="subcellular location">
    <subcellularLocation>
        <location evidence="1">Cell envelope</location>
    </subcellularLocation>
</comment>
<evidence type="ECO:0000256" key="3">
    <source>
        <dbReference type="ARBA" id="ARBA00023157"/>
    </source>
</evidence>
<evidence type="ECO:0000256" key="4">
    <source>
        <dbReference type="ARBA" id="ARBA00023284"/>
    </source>
</evidence>
<accession>A0A090X0R2</accession>
<evidence type="ECO:0000313" key="7">
    <source>
        <dbReference type="Proteomes" id="UP000029643"/>
    </source>
</evidence>
<evidence type="ECO:0000256" key="2">
    <source>
        <dbReference type="ARBA" id="ARBA00022748"/>
    </source>
</evidence>
<dbReference type="PROSITE" id="PS51352">
    <property type="entry name" value="THIOREDOXIN_2"/>
    <property type="match status" value="1"/>
</dbReference>
<dbReference type="PANTHER" id="PTHR42852:SF6">
    <property type="entry name" value="THIOL:DISULFIDE INTERCHANGE PROTEIN DSBE"/>
    <property type="match status" value="1"/>
</dbReference>
<sequence length="75" mass="8527">MDGSEFNINSLRGKYVLIDFWGGVWCGPCVKEMPEVKAFQEKYKDKLVVLGINSGDTKEKVQNLLMRITMIGNRS</sequence>